<evidence type="ECO:0000256" key="2">
    <source>
        <dbReference type="ARBA" id="ARBA00022723"/>
    </source>
</evidence>
<dbReference type="GO" id="GO:0005737">
    <property type="term" value="C:cytoplasm"/>
    <property type="evidence" value="ECO:0007669"/>
    <property type="project" value="TreeGrafter"/>
</dbReference>
<name>A0AAJ6B2Q9_9HYPH</name>
<evidence type="ECO:0000256" key="3">
    <source>
        <dbReference type="ARBA" id="ARBA00022801"/>
    </source>
</evidence>
<sequence length="155" mass="17414">MLGDPDGSECGQVAALPWRQDADGKVRLLLVTSRTNAKWMLPKGWPMEGKTAAEAALVEANEEAGIDGEVSEAPIGSYRYLKLFDEGRSLPAKAVNYPVAVTTEMKNWDEKGQRSRRWFRPRRAAQMAFEPDLKRFLANLSDDTLVKIARRYRAT</sequence>
<evidence type="ECO:0000313" key="6">
    <source>
        <dbReference type="EMBL" id="WEK06804.1"/>
    </source>
</evidence>
<dbReference type="Proteomes" id="UP001217476">
    <property type="component" value="Chromosome"/>
</dbReference>
<evidence type="ECO:0000256" key="1">
    <source>
        <dbReference type="ARBA" id="ARBA00001946"/>
    </source>
</evidence>
<organism evidence="6 7">
    <name type="scientific">Candidatus Devosia phytovorans</name>
    <dbReference type="NCBI Taxonomy" id="3121372"/>
    <lineage>
        <taxon>Bacteria</taxon>
        <taxon>Pseudomonadati</taxon>
        <taxon>Pseudomonadota</taxon>
        <taxon>Alphaproteobacteria</taxon>
        <taxon>Hyphomicrobiales</taxon>
        <taxon>Devosiaceae</taxon>
        <taxon>Devosia</taxon>
    </lineage>
</organism>
<dbReference type="GO" id="GO:0046872">
    <property type="term" value="F:metal ion binding"/>
    <property type="evidence" value="ECO:0007669"/>
    <property type="project" value="UniProtKB-KW"/>
</dbReference>
<dbReference type="Pfam" id="PF00293">
    <property type="entry name" value="NUDIX"/>
    <property type="match status" value="1"/>
</dbReference>
<keyword evidence="3 6" id="KW-0378">Hydrolase</keyword>
<evidence type="ECO:0000256" key="4">
    <source>
        <dbReference type="ARBA" id="ARBA00022842"/>
    </source>
</evidence>
<dbReference type="PROSITE" id="PS51462">
    <property type="entry name" value="NUDIX"/>
    <property type="match status" value="1"/>
</dbReference>
<dbReference type="GO" id="GO:0016462">
    <property type="term" value="F:pyrophosphatase activity"/>
    <property type="evidence" value="ECO:0007669"/>
    <property type="project" value="InterPro"/>
</dbReference>
<keyword evidence="2" id="KW-0479">Metal-binding</keyword>
<dbReference type="SUPFAM" id="SSF55811">
    <property type="entry name" value="Nudix"/>
    <property type="match status" value="1"/>
</dbReference>
<dbReference type="CDD" id="cd04666">
    <property type="entry name" value="NUDIX_DIPP2_like_Nudt4"/>
    <property type="match status" value="1"/>
</dbReference>
<dbReference type="PANTHER" id="PTHR12629:SF0">
    <property type="entry name" value="DIPHOSPHOINOSITOL-POLYPHOSPHATE DIPHOSPHATASE"/>
    <property type="match status" value="1"/>
</dbReference>
<reference evidence="6" key="1">
    <citation type="submission" date="2023-03" db="EMBL/GenBank/DDBJ databases">
        <title>Andean soil-derived lignocellulolytic bacterial consortium as a source of novel taxa and putative plastic-active enzymes.</title>
        <authorList>
            <person name="Diaz-Garcia L."/>
            <person name="Chuvochina M."/>
            <person name="Feuerriegel G."/>
            <person name="Bunk B."/>
            <person name="Sproer C."/>
            <person name="Streit W.R."/>
            <person name="Rodriguez L.M."/>
            <person name="Overmann J."/>
            <person name="Jimenez D.J."/>
        </authorList>
    </citation>
    <scope>NUCLEOTIDE SEQUENCE</scope>
    <source>
        <strain evidence="6">MAG 4196</strain>
    </source>
</reference>
<dbReference type="PANTHER" id="PTHR12629">
    <property type="entry name" value="DIPHOSPHOINOSITOL POLYPHOSPHATE PHOSPHOHYDROLASE"/>
    <property type="match status" value="1"/>
</dbReference>
<dbReference type="InterPro" id="IPR015797">
    <property type="entry name" value="NUDIX_hydrolase-like_dom_sf"/>
</dbReference>
<keyword evidence="4" id="KW-0460">Magnesium</keyword>
<dbReference type="AlphaFoldDB" id="A0AAJ6B2Q9"/>
<evidence type="ECO:0000259" key="5">
    <source>
        <dbReference type="PROSITE" id="PS51462"/>
    </source>
</evidence>
<evidence type="ECO:0000313" key="7">
    <source>
        <dbReference type="Proteomes" id="UP001217476"/>
    </source>
</evidence>
<gene>
    <name evidence="6" type="ORF">P0Y65_13720</name>
</gene>
<feature type="domain" description="Nudix hydrolase" evidence="5">
    <location>
        <begin position="5"/>
        <end position="141"/>
    </location>
</feature>
<comment type="cofactor">
    <cofactor evidence="1">
        <name>Mg(2+)</name>
        <dbReference type="ChEBI" id="CHEBI:18420"/>
    </cofactor>
</comment>
<protein>
    <submittedName>
        <fullName evidence="6">NUDIX hydrolase</fullName>
    </submittedName>
</protein>
<dbReference type="Gene3D" id="3.90.79.10">
    <property type="entry name" value="Nucleoside Triphosphate Pyrophosphohydrolase"/>
    <property type="match status" value="1"/>
</dbReference>
<accession>A0AAJ6B2Q9</accession>
<dbReference type="EMBL" id="CP119312">
    <property type="protein sequence ID" value="WEK06804.1"/>
    <property type="molecule type" value="Genomic_DNA"/>
</dbReference>
<proteinExistence type="predicted"/>
<dbReference type="InterPro" id="IPR000086">
    <property type="entry name" value="NUDIX_hydrolase_dom"/>
</dbReference>
<dbReference type="InterPro" id="IPR047198">
    <property type="entry name" value="DDP-like_NUDIX"/>
</dbReference>